<sequence length="79" mass="9468">MQYKPVELSENDIDEKMMSILTFAQNEYKRIFGVMEPEEEVVEDEITKKDKKITHKVYDFLFEPKYDSILNIFPKKKSS</sequence>
<dbReference type="RefSeq" id="WP_100211709.1">
    <property type="nucleotide sequence ID" value="NZ_CP138495.1"/>
</dbReference>
<keyword evidence="2" id="KW-1185">Reference proteome</keyword>
<organism evidence="1 2">
    <name type="scientific">Tenacibaculum maritimum NCIMB 2154</name>
    <dbReference type="NCBI Taxonomy" id="1349785"/>
    <lineage>
        <taxon>Bacteria</taxon>
        <taxon>Pseudomonadati</taxon>
        <taxon>Bacteroidota</taxon>
        <taxon>Flavobacteriia</taxon>
        <taxon>Flavobacteriales</taxon>
        <taxon>Flavobacteriaceae</taxon>
        <taxon>Tenacibaculum</taxon>
    </lineage>
</organism>
<evidence type="ECO:0000313" key="1">
    <source>
        <dbReference type="EMBL" id="SFZ84285.1"/>
    </source>
</evidence>
<dbReference type="STRING" id="1349785.GCA_000509405_01104"/>
<dbReference type="GeneID" id="47724136"/>
<dbReference type="Proteomes" id="UP000231564">
    <property type="component" value="Chromosome MARIT"/>
</dbReference>
<gene>
    <name evidence="1" type="ORF">MARIT_2674</name>
</gene>
<dbReference type="AlphaFoldDB" id="A0A2H1ECA8"/>
<evidence type="ECO:0000313" key="2">
    <source>
        <dbReference type="Proteomes" id="UP000231564"/>
    </source>
</evidence>
<reference evidence="1 2" key="1">
    <citation type="submission" date="2016-11" db="EMBL/GenBank/DDBJ databases">
        <authorList>
            <person name="Jaros S."/>
            <person name="Januszkiewicz K."/>
            <person name="Wedrychowicz H."/>
        </authorList>
    </citation>
    <scope>NUCLEOTIDE SEQUENCE [LARGE SCALE GENOMIC DNA]</scope>
    <source>
        <strain evidence="1">NCIMB 2154T</strain>
    </source>
</reference>
<dbReference type="EMBL" id="LT634361">
    <property type="protein sequence ID" value="SFZ84285.1"/>
    <property type="molecule type" value="Genomic_DNA"/>
</dbReference>
<accession>A0A2H1ECA8</accession>
<dbReference type="KEGG" id="tmar:MARIT_2674"/>
<proteinExistence type="predicted"/>
<name>A0A2H1ECA8_9FLAO</name>
<dbReference type="OrthoDB" id="9974024at2"/>
<protein>
    <submittedName>
        <fullName evidence="1">Uncharacterized protein</fullName>
    </submittedName>
</protein>